<keyword evidence="1" id="KW-0808">Transferase</keyword>
<evidence type="ECO:0000256" key="1">
    <source>
        <dbReference type="ARBA" id="ARBA00022527"/>
    </source>
</evidence>
<protein>
    <submittedName>
        <fullName evidence="4">Anti-sigma regulatory factor (Ser/Thr protein kinase)</fullName>
    </submittedName>
</protein>
<dbReference type="EMBL" id="BAAAHD010000016">
    <property type="protein sequence ID" value="GAA0555867.1"/>
    <property type="molecule type" value="Genomic_DNA"/>
</dbReference>
<reference evidence="4 5" key="3">
    <citation type="submission" date="2020-08" db="EMBL/GenBank/DDBJ databases">
        <title>Sequencing the genomes of 1000 actinobacteria strains.</title>
        <authorList>
            <person name="Klenk H.-P."/>
        </authorList>
    </citation>
    <scope>NUCLEOTIDE SEQUENCE [LARGE SCALE GENOMIC DNA]</scope>
    <source>
        <strain evidence="4 5">DSM 44772</strain>
    </source>
</reference>
<dbReference type="SUPFAM" id="SSF55874">
    <property type="entry name" value="ATPase domain of HSP90 chaperone/DNA topoisomerase II/histidine kinase"/>
    <property type="match status" value="1"/>
</dbReference>
<reference evidence="3" key="1">
    <citation type="journal article" date="2014" name="Int. J. Syst. Evol. Microbiol.">
        <title>Complete genome of a new Firmicutes species belonging to the dominant human colonic microbiota ('Ruminococcus bicirculans') reveals two chromosomes and a selective capacity to utilize plant glucans.</title>
        <authorList>
            <consortium name="NISC Comparative Sequencing Program"/>
            <person name="Wegmann U."/>
            <person name="Louis P."/>
            <person name="Goesmann A."/>
            <person name="Henrissat B."/>
            <person name="Duncan S.H."/>
            <person name="Flint H.J."/>
        </authorList>
    </citation>
    <scope>NUCLEOTIDE SEQUENCE</scope>
    <source>
        <strain evidence="3">JCM 10667</strain>
    </source>
</reference>
<keyword evidence="6" id="KW-1185">Reference proteome</keyword>
<evidence type="ECO:0000313" key="3">
    <source>
        <dbReference type="EMBL" id="GAA0555867.1"/>
    </source>
</evidence>
<evidence type="ECO:0000313" key="6">
    <source>
        <dbReference type="Proteomes" id="UP001501427"/>
    </source>
</evidence>
<name>A0A7W7IFH1_9ACTN</name>
<evidence type="ECO:0000313" key="5">
    <source>
        <dbReference type="Proteomes" id="UP000549343"/>
    </source>
</evidence>
<dbReference type="Pfam" id="PF13581">
    <property type="entry name" value="HATPase_c_2"/>
    <property type="match status" value="1"/>
</dbReference>
<reference evidence="6" key="2">
    <citation type="journal article" date="2019" name="Int. J. Syst. Evol. Microbiol.">
        <title>The Global Catalogue of Microorganisms (GCM) 10K type strain sequencing project: providing services to taxonomists for standard genome sequencing and annotation.</title>
        <authorList>
            <consortium name="The Broad Institute Genomics Platform"/>
            <consortium name="The Broad Institute Genome Sequencing Center for Infectious Disease"/>
            <person name="Wu L."/>
            <person name="Ma J."/>
        </authorList>
    </citation>
    <scope>NUCLEOTIDE SEQUENCE [LARGE SCALE GENOMIC DNA]</scope>
    <source>
        <strain evidence="6">JCM 10667</strain>
    </source>
</reference>
<accession>A0A7W7IFH1</accession>
<dbReference type="InterPro" id="IPR036890">
    <property type="entry name" value="HATPase_C_sf"/>
</dbReference>
<keyword evidence="1" id="KW-0418">Kinase</keyword>
<dbReference type="PANTHER" id="PTHR35526">
    <property type="entry name" value="ANTI-SIGMA-F FACTOR RSBW-RELATED"/>
    <property type="match status" value="1"/>
</dbReference>
<feature type="domain" description="Histidine kinase/HSP90-like ATPase" evidence="2">
    <location>
        <begin position="20"/>
        <end position="126"/>
    </location>
</feature>
<dbReference type="InterPro" id="IPR003594">
    <property type="entry name" value="HATPase_dom"/>
</dbReference>
<dbReference type="GO" id="GO:0004674">
    <property type="term" value="F:protein serine/threonine kinase activity"/>
    <property type="evidence" value="ECO:0007669"/>
    <property type="project" value="UniProtKB-KW"/>
</dbReference>
<dbReference type="Proteomes" id="UP000549343">
    <property type="component" value="Unassembled WGS sequence"/>
</dbReference>
<dbReference type="RefSeq" id="WP_184885879.1">
    <property type="nucleotide sequence ID" value="NZ_BAAAHD010000016.1"/>
</dbReference>
<dbReference type="InterPro" id="IPR050267">
    <property type="entry name" value="Anti-sigma-factor_SerPK"/>
</dbReference>
<sequence>MTVPTLKFDAFLLPGMDRAAGHARRWLRDVLGEHPAFDDAALCMSELITNAVRHTESGRDGQVRVEVSHSEKIVRIEVIDDGDTETVPHLSTVDEMDVCGRGLRIVAFLSTDWGAARLDKGHAVWFEIDLG</sequence>
<dbReference type="AlphaFoldDB" id="A0A7W7IFH1"/>
<evidence type="ECO:0000313" key="4">
    <source>
        <dbReference type="EMBL" id="MBB4776142.1"/>
    </source>
</evidence>
<evidence type="ECO:0000259" key="2">
    <source>
        <dbReference type="Pfam" id="PF13581"/>
    </source>
</evidence>
<dbReference type="EMBL" id="JACHMV010000001">
    <property type="protein sequence ID" value="MBB4776142.1"/>
    <property type="molecule type" value="Genomic_DNA"/>
</dbReference>
<organism evidence="4 5">
    <name type="scientific">Actinomadura livida</name>
    <dbReference type="NCBI Taxonomy" id="79909"/>
    <lineage>
        <taxon>Bacteria</taxon>
        <taxon>Bacillati</taxon>
        <taxon>Actinomycetota</taxon>
        <taxon>Actinomycetes</taxon>
        <taxon>Streptosporangiales</taxon>
        <taxon>Thermomonosporaceae</taxon>
        <taxon>Actinomadura</taxon>
    </lineage>
</organism>
<dbReference type="Proteomes" id="UP001501427">
    <property type="component" value="Unassembled WGS sequence"/>
</dbReference>
<reference evidence="3" key="4">
    <citation type="submission" date="2023-12" db="EMBL/GenBank/DDBJ databases">
        <authorList>
            <person name="Sun Q."/>
            <person name="Inoue M."/>
        </authorList>
    </citation>
    <scope>NUCLEOTIDE SEQUENCE</scope>
    <source>
        <strain evidence="3">JCM 10667</strain>
    </source>
</reference>
<proteinExistence type="predicted"/>
<comment type="caution">
    <text evidence="4">The sequence shown here is derived from an EMBL/GenBank/DDBJ whole genome shotgun (WGS) entry which is preliminary data.</text>
</comment>
<dbReference type="CDD" id="cd16936">
    <property type="entry name" value="HATPase_RsbW-like"/>
    <property type="match status" value="1"/>
</dbReference>
<dbReference type="PANTHER" id="PTHR35526:SF3">
    <property type="entry name" value="ANTI-SIGMA-F FACTOR RSBW"/>
    <property type="match status" value="1"/>
</dbReference>
<gene>
    <name evidence="4" type="ORF">F4557_004560</name>
    <name evidence="3" type="ORF">GCM10009546_17410</name>
</gene>
<dbReference type="Gene3D" id="3.30.565.10">
    <property type="entry name" value="Histidine kinase-like ATPase, C-terminal domain"/>
    <property type="match status" value="1"/>
</dbReference>
<keyword evidence="1" id="KW-0723">Serine/threonine-protein kinase</keyword>